<evidence type="ECO:0008006" key="3">
    <source>
        <dbReference type="Google" id="ProtNLM"/>
    </source>
</evidence>
<reference evidence="1 2" key="1">
    <citation type="journal article" date="1992" name="Int. J. Syst. Bacteriol.">
        <title>Sphingobacterium antarcticus sp. nov. a Psychrotrophic Bacterium from the Soils of Schirmacher Oasis, Antarctica.</title>
        <authorList>
            <person name="Shivaji S."/>
            <person name="Ray M.K."/>
            <person name="Rao N.S."/>
            <person name="Saiserr L."/>
            <person name="Jagannadham M.V."/>
            <person name="Kumar G.S."/>
            <person name="Reddy G."/>
            <person name="Bhargava P.M."/>
        </authorList>
    </citation>
    <scope>NUCLEOTIDE SEQUENCE [LARGE SCALE GENOMIC DNA]</scope>
    <source>
        <strain evidence="1 2">4BY</strain>
    </source>
</reference>
<dbReference type="InterPro" id="IPR014825">
    <property type="entry name" value="DNA_alkylation"/>
</dbReference>
<evidence type="ECO:0000313" key="1">
    <source>
        <dbReference type="EMBL" id="KEQ30991.1"/>
    </source>
</evidence>
<dbReference type="AlphaFoldDB" id="A0A081PJW8"/>
<proteinExistence type="predicted"/>
<keyword evidence="2" id="KW-1185">Reference proteome</keyword>
<dbReference type="Pfam" id="PF08713">
    <property type="entry name" value="DNA_alkylation"/>
    <property type="match status" value="1"/>
</dbReference>
<dbReference type="eggNOG" id="COG4335">
    <property type="taxonomic scope" value="Bacteria"/>
</dbReference>
<protein>
    <recommendedName>
        <fullName evidence="3">DNA alkylation repair protein</fullName>
    </recommendedName>
</protein>
<comment type="caution">
    <text evidence="1">The sequence shown here is derived from an EMBL/GenBank/DDBJ whole genome shotgun (WGS) entry which is preliminary data.</text>
</comment>
<dbReference type="EMBL" id="JNFF01000022">
    <property type="protein sequence ID" value="KEQ30991.1"/>
    <property type="molecule type" value="Genomic_DNA"/>
</dbReference>
<dbReference type="InterPro" id="IPR016024">
    <property type="entry name" value="ARM-type_fold"/>
</dbReference>
<sequence>MKTIQTTRKGVIRSKDVPVEILQLLNNGTIESVNLTEWLAVNHFELLEHVLSGYPEQLRVCRHNTAQLNSPSVRQLIIEIGRTLSKEMSSNPNPELFNYLVGHPSDSVRCWAAYIVGFNPLKSLGEKLSDIYVLAADKHFGVREIAWMALRDDVNNALLAAVNLLKEWAISDNENIRRFAVEILRPRGVWCKHIELVKTNPEIALPVLESVKADPSEYVRLSVGNWLNDAGKTNLDWVFQLCNRWAKENQSIETSKILKRARRNL</sequence>
<gene>
    <name evidence="1" type="ORF">N180_08935</name>
</gene>
<dbReference type="RefSeq" id="WP_037438683.1">
    <property type="nucleotide sequence ID" value="NZ_JNFF01000022.1"/>
</dbReference>
<name>A0A081PJW8_9SPHI</name>
<dbReference type="SUPFAM" id="SSF48371">
    <property type="entry name" value="ARM repeat"/>
    <property type="match status" value="1"/>
</dbReference>
<evidence type="ECO:0000313" key="2">
    <source>
        <dbReference type="Proteomes" id="UP000028007"/>
    </source>
</evidence>
<dbReference type="Proteomes" id="UP000028007">
    <property type="component" value="Unassembled WGS sequence"/>
</dbReference>
<dbReference type="OrthoDB" id="9797162at2"/>
<accession>A0A081PJW8</accession>
<dbReference type="Gene3D" id="1.25.40.290">
    <property type="entry name" value="ARM repeat domains"/>
    <property type="match status" value="1"/>
</dbReference>
<organism evidence="1 2">
    <name type="scientific">Pedobacter antarcticus 4BY</name>
    <dbReference type="NCBI Taxonomy" id="1358423"/>
    <lineage>
        <taxon>Bacteria</taxon>
        <taxon>Pseudomonadati</taxon>
        <taxon>Bacteroidota</taxon>
        <taxon>Sphingobacteriia</taxon>
        <taxon>Sphingobacteriales</taxon>
        <taxon>Sphingobacteriaceae</taxon>
        <taxon>Pedobacter</taxon>
    </lineage>
</organism>